<name>I4A6D4_DESDJ</name>
<dbReference type="KEGG" id="ddh:Desde_1086"/>
<dbReference type="RefSeq" id="WP_014793010.1">
    <property type="nucleotide sequence ID" value="NC_018017.1"/>
</dbReference>
<dbReference type="eggNOG" id="ENOG5032SVF">
    <property type="taxonomic scope" value="Bacteria"/>
</dbReference>
<dbReference type="STRING" id="756499.Desde_1086"/>
<dbReference type="Gene3D" id="2.40.10.370">
    <property type="entry name" value="Protein of unknown function DUF3599"/>
    <property type="match status" value="1"/>
</dbReference>
<accession>I4A6D4</accession>
<sequence>MINYKRHRRAVERLYEDKCTISRMVDVVKPSGEKRKELQAVYTDQSCKLSQKALASNGQTETANNIAYETKLFIAPEMEIRQGDTIEVTRYGRMLKFIAGEPFVYGSHQEVSMQRKGKA</sequence>
<dbReference type="OrthoDB" id="2942871at2"/>
<evidence type="ECO:0000313" key="1">
    <source>
        <dbReference type="EMBL" id="AFL99518.1"/>
    </source>
</evidence>
<dbReference type="HOGENOM" id="CLU_161224_0_1_9"/>
<protein>
    <submittedName>
        <fullName evidence="1">Uncharacterized protein</fullName>
    </submittedName>
</protein>
<dbReference type="InterPro" id="IPR038667">
    <property type="entry name" value="XkdH-like_sf"/>
</dbReference>
<dbReference type="AlphaFoldDB" id="I4A6D4"/>
<reference evidence="2" key="1">
    <citation type="submission" date="2012-06" db="EMBL/GenBank/DDBJ databases">
        <title>Complete sequence of Desulfitobacterium dehalogenans ATCC 51507.</title>
        <authorList>
            <person name="Lucas S."/>
            <person name="Han J."/>
            <person name="Lapidus A."/>
            <person name="Cheng J.-F."/>
            <person name="Goodwin L."/>
            <person name="Pitluck S."/>
            <person name="Peters L."/>
            <person name="Ovchinnikova G."/>
            <person name="Teshima H."/>
            <person name="Detter J.C."/>
            <person name="Han C."/>
            <person name="Tapia R."/>
            <person name="Land M."/>
            <person name="Hauser L."/>
            <person name="Kyrpides N."/>
            <person name="Ivanova N."/>
            <person name="Pagani I."/>
            <person name="Kruse T."/>
            <person name="de Vos W.M."/>
            <person name="Smidt H."/>
            <person name="Woyke T."/>
        </authorList>
    </citation>
    <scope>NUCLEOTIDE SEQUENCE [LARGE SCALE GENOMIC DNA]</scope>
    <source>
        <strain evidence="2">ATCC 51507 / DSM 9161 / JW/IU-DC1</strain>
    </source>
</reference>
<dbReference type="EMBL" id="CP003348">
    <property type="protein sequence ID" value="AFL99518.1"/>
    <property type="molecule type" value="Genomic_DNA"/>
</dbReference>
<evidence type="ECO:0000313" key="2">
    <source>
        <dbReference type="Proteomes" id="UP000006053"/>
    </source>
</evidence>
<gene>
    <name evidence="1" type="ordered locus">Desde_1086</name>
</gene>
<proteinExistence type="predicted"/>
<keyword evidence="2" id="KW-1185">Reference proteome</keyword>
<organism evidence="1 2">
    <name type="scientific">Desulfitobacterium dehalogenans (strain ATCC 51507 / DSM 9161 / JW/IU-DC1)</name>
    <dbReference type="NCBI Taxonomy" id="756499"/>
    <lineage>
        <taxon>Bacteria</taxon>
        <taxon>Bacillati</taxon>
        <taxon>Bacillota</taxon>
        <taxon>Clostridia</taxon>
        <taxon>Eubacteriales</taxon>
        <taxon>Desulfitobacteriaceae</taxon>
        <taxon>Desulfitobacterium</taxon>
    </lineage>
</organism>
<reference evidence="1 2" key="2">
    <citation type="journal article" date="2015" name="J. Bacteriol.">
        <title>Genomic, proteomic, and biochemical analysis of the organohalide respiratory pathway in Desulfitobacterium dehalogenans.</title>
        <authorList>
            <person name="Kruse T."/>
            <person name="van de Pas B.A."/>
            <person name="Atteia A."/>
            <person name="Krab K."/>
            <person name="Hagen W.R."/>
            <person name="Goodwin L."/>
            <person name="Chain P."/>
            <person name="Boeren S."/>
            <person name="Maphosa F."/>
            <person name="Schraa G."/>
            <person name="de Vos W.M."/>
            <person name="van der Oost J."/>
            <person name="Smidt H."/>
            <person name="Stams A.J."/>
        </authorList>
    </citation>
    <scope>NUCLEOTIDE SEQUENCE [LARGE SCALE GENOMIC DNA]</scope>
    <source>
        <strain evidence="2">ATCC 51507 / DSM 9161 / JW/IU-DC1</strain>
    </source>
</reference>
<dbReference type="Proteomes" id="UP000006053">
    <property type="component" value="Chromosome"/>
</dbReference>